<protein>
    <recommendedName>
        <fullName evidence="4">Pyruvate carboxyltransferase domain-containing protein</fullName>
    </recommendedName>
</protein>
<reference evidence="5" key="1">
    <citation type="journal article" date="2014" name="Int. J. Syst. Evol. Microbiol.">
        <title>Complete genome sequence of Corynebacterium casei LMG S-19264T (=DSM 44701T), isolated from a smear-ripened cheese.</title>
        <authorList>
            <consortium name="US DOE Joint Genome Institute (JGI-PGF)"/>
            <person name="Walter F."/>
            <person name="Albersmeier A."/>
            <person name="Kalinowski J."/>
            <person name="Ruckert C."/>
        </authorList>
    </citation>
    <scope>NUCLEOTIDE SEQUENCE</scope>
    <source>
        <strain evidence="5">CGMCC 1.15179</strain>
    </source>
</reference>
<sequence length="168" mass="18313">MAKLKLPDFVQVKEVGPRDGFQMEKQFIPTEEKIRIINALSRTGVSAIQVTSVVHPRAAPQLTDAEEVMAKIDRRQGVSYSVLVPNLRGAERAAPMEADEWELMLSVSESHNRANANQSVNESLKGHKKVMELADKNGVKVRGGMATALGCPFEGPLWTSSKSSGSVL</sequence>
<dbReference type="EMBL" id="BMHQ01000017">
    <property type="protein sequence ID" value="GGE28535.1"/>
    <property type="molecule type" value="Genomic_DNA"/>
</dbReference>
<keyword evidence="2" id="KW-0479">Metal-binding</keyword>
<comment type="similarity">
    <text evidence="1">Belongs to the HMG-CoA lyase family.</text>
</comment>
<dbReference type="GO" id="GO:0006552">
    <property type="term" value="P:L-leucine catabolic process"/>
    <property type="evidence" value="ECO:0007669"/>
    <property type="project" value="TreeGrafter"/>
</dbReference>
<dbReference type="InterPro" id="IPR013785">
    <property type="entry name" value="Aldolase_TIM"/>
</dbReference>
<dbReference type="AlphaFoldDB" id="A0A8J2VFF7"/>
<dbReference type="InterPro" id="IPR000891">
    <property type="entry name" value="PYR_CT"/>
</dbReference>
<dbReference type="Proteomes" id="UP000625210">
    <property type="component" value="Unassembled WGS sequence"/>
</dbReference>
<comment type="caution">
    <text evidence="5">The sequence shown here is derived from an EMBL/GenBank/DDBJ whole genome shotgun (WGS) entry which is preliminary data.</text>
</comment>
<dbReference type="Pfam" id="PF00682">
    <property type="entry name" value="HMGL-like"/>
    <property type="match status" value="1"/>
</dbReference>
<evidence type="ECO:0000313" key="6">
    <source>
        <dbReference type="Proteomes" id="UP000625210"/>
    </source>
</evidence>
<dbReference type="Gene3D" id="3.20.20.70">
    <property type="entry name" value="Aldolase class I"/>
    <property type="match status" value="1"/>
</dbReference>
<evidence type="ECO:0000256" key="3">
    <source>
        <dbReference type="ARBA" id="ARBA00023239"/>
    </source>
</evidence>
<evidence type="ECO:0000313" key="5">
    <source>
        <dbReference type="EMBL" id="GGE28535.1"/>
    </source>
</evidence>
<name>A0A8J2VFF7_9BACL</name>
<evidence type="ECO:0000256" key="2">
    <source>
        <dbReference type="ARBA" id="ARBA00022723"/>
    </source>
</evidence>
<reference evidence="5" key="2">
    <citation type="submission" date="2020-09" db="EMBL/GenBank/DDBJ databases">
        <authorList>
            <person name="Sun Q."/>
            <person name="Zhou Y."/>
        </authorList>
    </citation>
    <scope>NUCLEOTIDE SEQUENCE</scope>
    <source>
        <strain evidence="5">CGMCC 1.15179</strain>
    </source>
</reference>
<dbReference type="PANTHER" id="PTHR42738:SF7">
    <property type="entry name" value="HYDROXYMETHYLGLUTARYL-COA LYASE"/>
    <property type="match status" value="1"/>
</dbReference>
<keyword evidence="6" id="KW-1185">Reference proteome</keyword>
<keyword evidence="3" id="KW-0456">Lyase</keyword>
<dbReference type="GO" id="GO:0046951">
    <property type="term" value="P:ketone body biosynthetic process"/>
    <property type="evidence" value="ECO:0007669"/>
    <property type="project" value="TreeGrafter"/>
</dbReference>
<dbReference type="RefSeq" id="WP_229752047.1">
    <property type="nucleotide sequence ID" value="NZ_BMHQ01000017.1"/>
</dbReference>
<accession>A0A8J2VFF7</accession>
<dbReference type="GO" id="GO:0004419">
    <property type="term" value="F:hydroxymethylglutaryl-CoA lyase activity"/>
    <property type="evidence" value="ECO:0007669"/>
    <property type="project" value="TreeGrafter"/>
</dbReference>
<dbReference type="GO" id="GO:0046872">
    <property type="term" value="F:metal ion binding"/>
    <property type="evidence" value="ECO:0007669"/>
    <property type="project" value="UniProtKB-KW"/>
</dbReference>
<dbReference type="SUPFAM" id="SSF51569">
    <property type="entry name" value="Aldolase"/>
    <property type="match status" value="1"/>
</dbReference>
<proteinExistence type="inferred from homology"/>
<evidence type="ECO:0000259" key="4">
    <source>
        <dbReference type="Pfam" id="PF00682"/>
    </source>
</evidence>
<feature type="domain" description="Pyruvate carboxyltransferase" evidence="4">
    <location>
        <begin position="11"/>
        <end position="149"/>
    </location>
</feature>
<gene>
    <name evidence="5" type="ORF">GCM10011571_33260</name>
</gene>
<dbReference type="InterPro" id="IPR043594">
    <property type="entry name" value="HMGL"/>
</dbReference>
<organism evidence="5 6">
    <name type="scientific">Marinithermofilum abyssi</name>
    <dbReference type="NCBI Taxonomy" id="1571185"/>
    <lineage>
        <taxon>Bacteria</taxon>
        <taxon>Bacillati</taxon>
        <taxon>Bacillota</taxon>
        <taxon>Bacilli</taxon>
        <taxon>Bacillales</taxon>
        <taxon>Thermoactinomycetaceae</taxon>
        <taxon>Marinithermofilum</taxon>
    </lineage>
</organism>
<dbReference type="PANTHER" id="PTHR42738">
    <property type="entry name" value="HYDROXYMETHYLGLUTARYL-COA LYASE"/>
    <property type="match status" value="1"/>
</dbReference>
<evidence type="ECO:0000256" key="1">
    <source>
        <dbReference type="ARBA" id="ARBA00009405"/>
    </source>
</evidence>